<dbReference type="InterPro" id="IPR002656">
    <property type="entry name" value="Acyl_transf_3_dom"/>
</dbReference>
<dbReference type="Pfam" id="PF01757">
    <property type="entry name" value="Acyl_transf_3"/>
    <property type="match status" value="1"/>
</dbReference>
<feature type="transmembrane region" description="Helical" evidence="7">
    <location>
        <begin position="140"/>
        <end position="159"/>
    </location>
</feature>
<feature type="transmembrane region" description="Helical" evidence="7">
    <location>
        <begin position="251"/>
        <end position="268"/>
    </location>
</feature>
<feature type="transmembrane region" description="Helical" evidence="7">
    <location>
        <begin position="305"/>
        <end position="322"/>
    </location>
</feature>
<feature type="transmembrane region" description="Helical" evidence="7">
    <location>
        <begin position="7"/>
        <end position="25"/>
    </location>
</feature>
<organism evidence="9 10">
    <name type="scientific">Candidatus Aquicultor secundus</name>
    <dbReference type="NCBI Taxonomy" id="1973895"/>
    <lineage>
        <taxon>Bacteria</taxon>
        <taxon>Bacillati</taxon>
        <taxon>Actinomycetota</taxon>
        <taxon>Candidatus Aquicultoria</taxon>
        <taxon>Candidatus Aquicultorales</taxon>
        <taxon>Candidatus Aquicultoraceae</taxon>
        <taxon>Candidatus Aquicultor</taxon>
    </lineage>
</organism>
<reference evidence="10" key="1">
    <citation type="submission" date="2017-09" db="EMBL/GenBank/DDBJ databases">
        <title>Depth-based differentiation of microbial function through sediment-hosted aquifers and enrichment of novel symbionts in the deep terrestrial subsurface.</title>
        <authorList>
            <person name="Probst A.J."/>
            <person name="Ladd B."/>
            <person name="Jarett J.K."/>
            <person name="Geller-Mcgrath D.E."/>
            <person name="Sieber C.M.K."/>
            <person name="Emerson J.B."/>
            <person name="Anantharaman K."/>
            <person name="Thomas B.C."/>
            <person name="Malmstrom R."/>
            <person name="Stieglmeier M."/>
            <person name="Klingl A."/>
            <person name="Woyke T."/>
            <person name="Ryan C.M."/>
            <person name="Banfield J.F."/>
        </authorList>
    </citation>
    <scope>NUCLEOTIDE SEQUENCE [LARGE SCALE GENOMIC DNA]</scope>
</reference>
<name>A0A2M7T6S1_9ACTN</name>
<dbReference type="Proteomes" id="UP000230956">
    <property type="component" value="Unassembled WGS sequence"/>
</dbReference>
<keyword evidence="3" id="KW-1003">Cell membrane</keyword>
<feature type="transmembrane region" description="Helical" evidence="7">
    <location>
        <begin position="280"/>
        <end position="299"/>
    </location>
</feature>
<comment type="similarity">
    <text evidence="2">Belongs to the acyltransferase 3 family.</text>
</comment>
<dbReference type="GO" id="GO:0005886">
    <property type="term" value="C:plasma membrane"/>
    <property type="evidence" value="ECO:0007669"/>
    <property type="project" value="UniProtKB-SubCell"/>
</dbReference>
<feature type="transmembrane region" description="Helical" evidence="7">
    <location>
        <begin position="166"/>
        <end position="185"/>
    </location>
</feature>
<dbReference type="GO" id="GO:0016413">
    <property type="term" value="F:O-acetyltransferase activity"/>
    <property type="evidence" value="ECO:0007669"/>
    <property type="project" value="TreeGrafter"/>
</dbReference>
<comment type="caution">
    <text evidence="9">The sequence shown here is derived from an EMBL/GenBank/DDBJ whole genome shotgun (WGS) entry which is preliminary data.</text>
</comment>
<feature type="domain" description="Acyltransferase 3" evidence="8">
    <location>
        <begin position="5"/>
        <end position="321"/>
    </location>
</feature>
<feature type="transmembrane region" description="Helical" evidence="7">
    <location>
        <begin position="197"/>
        <end position="215"/>
    </location>
</feature>
<comment type="subcellular location">
    <subcellularLocation>
        <location evidence="1">Cell membrane</location>
        <topology evidence="1">Multi-pass membrane protein</topology>
    </subcellularLocation>
</comment>
<dbReference type="AlphaFoldDB" id="A0A2M7T6S1"/>
<keyword evidence="5 7" id="KW-1133">Transmembrane helix</keyword>
<dbReference type="GO" id="GO:0009246">
    <property type="term" value="P:enterobacterial common antigen biosynthetic process"/>
    <property type="evidence" value="ECO:0007669"/>
    <property type="project" value="TreeGrafter"/>
</dbReference>
<dbReference type="PANTHER" id="PTHR40074">
    <property type="entry name" value="O-ACETYLTRANSFERASE WECH"/>
    <property type="match status" value="1"/>
</dbReference>
<proteinExistence type="inferred from homology"/>
<evidence type="ECO:0000256" key="2">
    <source>
        <dbReference type="ARBA" id="ARBA00007400"/>
    </source>
</evidence>
<sequence length="371" mass="42943">MDKKIYWIESIKLLALLAIMTFHFWPAVDPTVRDFGIYFKDWTLLKLPLRNGFQGTFLFFTTSGIGLTLLLSKKKITWMEFYRSRLLRIYVPFWVTISAALLLYFLGRNVSLTPPSNPLQWMGNILLLELPRMQKLQPHFWFLFAIIRLYVLFPFIYGFARKTGHLGLAGIFILEVFAFTLYGIFPFHYLKTFLTQIFVWIFPFYFGIYVALMLLKDREKTERVLHKLFPLGVVVWGIGTVANNYPKGDPITFTFLPLGVFIIAFKVASLNWKLPAVNNISYEVYLVHITLLALLSPILKPLSTALFYFAFILASLLAAYSVNQVSKAIYDIANLSPQRRDYVVQSDELPAIMELVSTDNYSDSPEKLKTR</sequence>
<evidence type="ECO:0000256" key="1">
    <source>
        <dbReference type="ARBA" id="ARBA00004651"/>
    </source>
</evidence>
<feature type="transmembrane region" description="Helical" evidence="7">
    <location>
        <begin position="52"/>
        <end position="71"/>
    </location>
</feature>
<evidence type="ECO:0000256" key="6">
    <source>
        <dbReference type="ARBA" id="ARBA00023136"/>
    </source>
</evidence>
<accession>A0A2M7T6S1</accession>
<evidence type="ECO:0000256" key="7">
    <source>
        <dbReference type="SAM" id="Phobius"/>
    </source>
</evidence>
<dbReference type="EMBL" id="PFNG01000183">
    <property type="protein sequence ID" value="PIZ36984.1"/>
    <property type="molecule type" value="Genomic_DNA"/>
</dbReference>
<evidence type="ECO:0000256" key="5">
    <source>
        <dbReference type="ARBA" id="ARBA00022989"/>
    </source>
</evidence>
<gene>
    <name evidence="9" type="ORF">COY37_07880</name>
</gene>
<feature type="transmembrane region" description="Helical" evidence="7">
    <location>
        <begin position="227"/>
        <end position="245"/>
    </location>
</feature>
<evidence type="ECO:0000256" key="3">
    <source>
        <dbReference type="ARBA" id="ARBA00022475"/>
    </source>
</evidence>
<feature type="transmembrane region" description="Helical" evidence="7">
    <location>
        <begin position="87"/>
        <end position="106"/>
    </location>
</feature>
<evidence type="ECO:0000259" key="8">
    <source>
        <dbReference type="Pfam" id="PF01757"/>
    </source>
</evidence>
<keyword evidence="4 7" id="KW-0812">Transmembrane</keyword>
<protein>
    <recommendedName>
        <fullName evidence="8">Acyltransferase 3 domain-containing protein</fullName>
    </recommendedName>
</protein>
<evidence type="ECO:0000313" key="9">
    <source>
        <dbReference type="EMBL" id="PIZ36984.1"/>
    </source>
</evidence>
<evidence type="ECO:0000313" key="10">
    <source>
        <dbReference type="Proteomes" id="UP000230956"/>
    </source>
</evidence>
<evidence type="ECO:0000256" key="4">
    <source>
        <dbReference type="ARBA" id="ARBA00022692"/>
    </source>
</evidence>
<dbReference type="PANTHER" id="PTHR40074:SF2">
    <property type="entry name" value="O-ACETYLTRANSFERASE WECH"/>
    <property type="match status" value="1"/>
</dbReference>
<dbReference type="RefSeq" id="WP_286677626.1">
    <property type="nucleotide sequence ID" value="NZ_MNXI01000019.1"/>
</dbReference>
<keyword evidence="6 7" id="KW-0472">Membrane</keyword>